<feature type="region of interest" description="Disordered" evidence="1">
    <location>
        <begin position="48"/>
        <end position="587"/>
    </location>
</feature>
<dbReference type="AlphaFoldDB" id="A0A8D1SYN8"/>
<accession>A0A8D1SYN8</accession>
<sequence>MKIIIYFCIWAIAWAIPVPQIKPLERHAIDKSVNLNLLAKSKAPVQDELNANDTTKGSGIPMHDHDIGRQQDTKDGYKGERNGSEWADVGGNSSSARPMLANKEENTEDPNGDAGQPEPYGHDGLHGRGDSSPANGLRGQVSILDNTGTANGSHVNGVTDKNSKNEDVGNASQSENATVVPEDRYQVAGSNNSIGHEDEINGNFCRNGGDVSETTPPGEGEINGNEETGVTSGGSGAGNREFAGLDNSDGSPSGNGADEEEDKGSGDDEGEETGNGERTADTSKGQENPSHGEEEAEEEDDDHSLGQNSISSEDEGPGHKEAAHATDGDNTSKSEEDSDNIPGESRSQRIEDTQKPNQRETKAVANGVTAISEPLAIGKSQDKGIEIAAPRSGNRSNITKEAGKVSEDRESKGQHGMIVGKGSVKTQGEADIMQRPGPKSEPGNKPGPSKTHSDSNSEGYDSYEFDGKSMQGDDPNSSEESNGSDDANSEGDNNHSSRGDTSYNSDESDDNGNDSDSKEEAEEDNTSDANDSDSDGNGDNGSDDSGKSGSSKAESESSQSSESSESDSSDSSESNDSSESSDSTTVAVTVKAVTAITQPVMIRTKEKLTRLLL</sequence>
<feature type="compositionally biased region" description="Basic and acidic residues" evidence="1">
    <location>
        <begin position="62"/>
        <end position="83"/>
    </location>
</feature>
<reference evidence="3" key="1">
    <citation type="submission" date="2025-08" db="UniProtKB">
        <authorList>
            <consortium name="Ensembl"/>
        </authorList>
    </citation>
    <scope>IDENTIFICATION</scope>
</reference>
<feature type="compositionally biased region" description="Polar residues" evidence="1">
    <location>
        <begin position="143"/>
        <end position="160"/>
    </location>
</feature>
<feature type="compositionally biased region" description="Low complexity" evidence="1">
    <location>
        <begin position="547"/>
        <end position="563"/>
    </location>
</feature>
<protein>
    <submittedName>
        <fullName evidence="3">Dentin sialophosphoprotein</fullName>
    </submittedName>
</protein>
<feature type="compositionally biased region" description="Basic and acidic residues" evidence="1">
    <location>
        <begin position="346"/>
        <end position="362"/>
    </location>
</feature>
<evidence type="ECO:0000256" key="2">
    <source>
        <dbReference type="SAM" id="SignalP"/>
    </source>
</evidence>
<feature type="signal peptide" evidence="2">
    <location>
        <begin position="1"/>
        <end position="15"/>
    </location>
</feature>
<feature type="chain" id="PRO_5034043347" evidence="2">
    <location>
        <begin position="16"/>
        <end position="613"/>
    </location>
</feature>
<name>A0A8D1SYN8_PIG</name>
<organism evidence="3 4">
    <name type="scientific">Sus scrofa</name>
    <name type="common">Pig</name>
    <dbReference type="NCBI Taxonomy" id="9823"/>
    <lineage>
        <taxon>Eukaryota</taxon>
        <taxon>Metazoa</taxon>
        <taxon>Chordata</taxon>
        <taxon>Craniata</taxon>
        <taxon>Vertebrata</taxon>
        <taxon>Euteleostomi</taxon>
        <taxon>Mammalia</taxon>
        <taxon>Eutheria</taxon>
        <taxon>Laurasiatheria</taxon>
        <taxon>Artiodactyla</taxon>
        <taxon>Suina</taxon>
        <taxon>Suidae</taxon>
        <taxon>Sus</taxon>
    </lineage>
</organism>
<evidence type="ECO:0000313" key="3">
    <source>
        <dbReference type="Ensembl" id="ENSSSCP00060006981.1"/>
    </source>
</evidence>
<dbReference type="PANTHER" id="PTHR47819:SF1">
    <property type="entry name" value="DENTIN SIALOPHOSPHOPROTEIN"/>
    <property type="match status" value="1"/>
</dbReference>
<feature type="compositionally biased region" description="Low complexity" evidence="1">
    <location>
        <begin position="571"/>
        <end position="587"/>
    </location>
</feature>
<dbReference type="Ensembl" id="ENSSSCT00060017522.1">
    <property type="protein sequence ID" value="ENSSSCP00060006981.1"/>
    <property type="gene ID" value="ENSSSCG00060013319.1"/>
</dbReference>
<keyword evidence="2" id="KW-0732">Signal</keyword>
<feature type="compositionally biased region" description="Acidic residues" evidence="1">
    <location>
        <begin position="257"/>
        <end position="274"/>
    </location>
</feature>
<feature type="compositionally biased region" description="Polar residues" evidence="1">
    <location>
        <begin position="474"/>
        <end position="491"/>
    </location>
</feature>
<proteinExistence type="predicted"/>
<evidence type="ECO:0000256" key="1">
    <source>
        <dbReference type="SAM" id="MobiDB-lite"/>
    </source>
</evidence>
<evidence type="ECO:0000313" key="4">
    <source>
        <dbReference type="Proteomes" id="UP000694723"/>
    </source>
</evidence>
<feature type="compositionally biased region" description="Basic and acidic residues" evidence="1">
    <location>
        <begin position="316"/>
        <end position="335"/>
    </location>
</feature>
<feature type="compositionally biased region" description="Basic and acidic residues" evidence="1">
    <location>
        <begin position="401"/>
        <end position="413"/>
    </location>
</feature>
<feature type="compositionally biased region" description="Basic and acidic residues" evidence="1">
    <location>
        <begin position="120"/>
        <end position="129"/>
    </location>
</feature>
<dbReference type="Proteomes" id="UP000694723">
    <property type="component" value="Unplaced"/>
</dbReference>
<feature type="compositionally biased region" description="Acidic residues" evidence="1">
    <location>
        <begin position="506"/>
        <end position="536"/>
    </location>
</feature>
<feature type="compositionally biased region" description="Low complexity" evidence="1">
    <location>
        <begin position="215"/>
        <end position="229"/>
    </location>
</feature>
<dbReference type="PANTHER" id="PTHR47819">
    <property type="entry name" value="DENTIN SIALOPHOSPHOPROTEIN"/>
    <property type="match status" value="1"/>
</dbReference>